<dbReference type="OrthoDB" id="679810at2759"/>
<dbReference type="EMBL" id="RWGY01000002">
    <property type="protein sequence ID" value="TVU50600.1"/>
    <property type="molecule type" value="Genomic_DNA"/>
</dbReference>
<accession>A0A5J9WTB8</accession>
<sequence length="194" mass="21541">MGISSYHGTSSLLGSQPRCISIFFSHSVPCTYLTYMEQKARRRRRVPAFGQWNYYYYSGEVSTPAPAAAEWYAPASETEACSDVWFKYSPPSRKPPPTRKKQVRRPETVDKSYNSGGKRRVQAATPARASDAGARKAARPPPAKAAASKARVVRSVDADLYQVPPPDFEPDQPRRRKASRSVWMACLGFGCCVA</sequence>
<organism evidence="2 3">
    <name type="scientific">Eragrostis curvula</name>
    <name type="common">weeping love grass</name>
    <dbReference type="NCBI Taxonomy" id="38414"/>
    <lineage>
        <taxon>Eukaryota</taxon>
        <taxon>Viridiplantae</taxon>
        <taxon>Streptophyta</taxon>
        <taxon>Embryophyta</taxon>
        <taxon>Tracheophyta</taxon>
        <taxon>Spermatophyta</taxon>
        <taxon>Magnoliopsida</taxon>
        <taxon>Liliopsida</taxon>
        <taxon>Poales</taxon>
        <taxon>Poaceae</taxon>
        <taxon>PACMAD clade</taxon>
        <taxon>Chloridoideae</taxon>
        <taxon>Eragrostideae</taxon>
        <taxon>Eragrostidinae</taxon>
        <taxon>Eragrostis</taxon>
    </lineage>
</organism>
<evidence type="ECO:0000256" key="1">
    <source>
        <dbReference type="SAM" id="MobiDB-lite"/>
    </source>
</evidence>
<dbReference type="AlphaFoldDB" id="A0A5J9WTB8"/>
<proteinExistence type="predicted"/>
<feature type="region of interest" description="Disordered" evidence="1">
    <location>
        <begin position="91"/>
        <end position="176"/>
    </location>
</feature>
<name>A0A5J9WTB8_9POAL</name>
<gene>
    <name evidence="2" type="ORF">EJB05_01977</name>
</gene>
<keyword evidence="3" id="KW-1185">Reference proteome</keyword>
<protein>
    <submittedName>
        <fullName evidence="2">Uncharacterized protein</fullName>
    </submittedName>
</protein>
<dbReference type="Gramene" id="TVU50600">
    <property type="protein sequence ID" value="TVU50600"/>
    <property type="gene ID" value="EJB05_01977"/>
</dbReference>
<dbReference type="Proteomes" id="UP000324897">
    <property type="component" value="Chromosome 6"/>
</dbReference>
<feature type="non-terminal residue" evidence="2">
    <location>
        <position position="1"/>
    </location>
</feature>
<dbReference type="PANTHER" id="PTHR33699:SF1">
    <property type="entry name" value="OS12G0418200 PROTEIN"/>
    <property type="match status" value="1"/>
</dbReference>
<evidence type="ECO:0000313" key="2">
    <source>
        <dbReference type="EMBL" id="TVU50600.1"/>
    </source>
</evidence>
<comment type="caution">
    <text evidence="2">The sequence shown here is derived from an EMBL/GenBank/DDBJ whole genome shotgun (WGS) entry which is preliminary data.</text>
</comment>
<evidence type="ECO:0000313" key="3">
    <source>
        <dbReference type="Proteomes" id="UP000324897"/>
    </source>
</evidence>
<dbReference type="PANTHER" id="PTHR33699">
    <property type="entry name" value="EXPRESSED PROTEIN"/>
    <property type="match status" value="1"/>
</dbReference>
<reference evidence="2 3" key="1">
    <citation type="journal article" date="2019" name="Sci. Rep.">
        <title>A high-quality genome of Eragrostis curvula grass provides insights into Poaceae evolution and supports new strategies to enhance forage quality.</title>
        <authorList>
            <person name="Carballo J."/>
            <person name="Santos B.A.C.M."/>
            <person name="Zappacosta D."/>
            <person name="Garbus I."/>
            <person name="Selva J.P."/>
            <person name="Gallo C.A."/>
            <person name="Diaz A."/>
            <person name="Albertini E."/>
            <person name="Caccamo M."/>
            <person name="Echenique V."/>
        </authorList>
    </citation>
    <scope>NUCLEOTIDE SEQUENCE [LARGE SCALE GENOMIC DNA]</scope>
    <source>
        <strain evidence="3">cv. Victoria</strain>
        <tissue evidence="2">Leaf</tissue>
    </source>
</reference>
<feature type="compositionally biased region" description="Low complexity" evidence="1">
    <location>
        <begin position="144"/>
        <end position="155"/>
    </location>
</feature>